<reference evidence="1" key="2">
    <citation type="journal article" date="2015" name="Data Brief">
        <title>Shoot transcriptome of the giant reed, Arundo donax.</title>
        <authorList>
            <person name="Barrero R.A."/>
            <person name="Guerrero F.D."/>
            <person name="Moolhuijzen P."/>
            <person name="Goolsby J.A."/>
            <person name="Tidwell J."/>
            <person name="Bellgard S.E."/>
            <person name="Bellgard M.I."/>
        </authorList>
    </citation>
    <scope>NUCLEOTIDE SEQUENCE</scope>
    <source>
        <tissue evidence="1">Shoot tissue taken approximately 20 cm above the soil surface</tissue>
    </source>
</reference>
<sequence length="28" mass="3092">MSQSHKKGVKSCSCSPIVSLFLLDFTFT</sequence>
<name>A0A0A9A984_ARUDO</name>
<evidence type="ECO:0000313" key="1">
    <source>
        <dbReference type="EMBL" id="JAD47616.1"/>
    </source>
</evidence>
<dbReference type="AlphaFoldDB" id="A0A0A9A984"/>
<proteinExistence type="predicted"/>
<reference evidence="1" key="1">
    <citation type="submission" date="2014-09" db="EMBL/GenBank/DDBJ databases">
        <authorList>
            <person name="Magalhaes I.L.F."/>
            <person name="Oliveira U."/>
            <person name="Santos F.R."/>
            <person name="Vidigal T.H.D.A."/>
            <person name="Brescovit A.D."/>
            <person name="Santos A.J."/>
        </authorList>
    </citation>
    <scope>NUCLEOTIDE SEQUENCE</scope>
    <source>
        <tissue evidence="1">Shoot tissue taken approximately 20 cm above the soil surface</tissue>
    </source>
</reference>
<accession>A0A0A9A984</accession>
<organism evidence="1">
    <name type="scientific">Arundo donax</name>
    <name type="common">Giant reed</name>
    <name type="synonym">Donax arundinaceus</name>
    <dbReference type="NCBI Taxonomy" id="35708"/>
    <lineage>
        <taxon>Eukaryota</taxon>
        <taxon>Viridiplantae</taxon>
        <taxon>Streptophyta</taxon>
        <taxon>Embryophyta</taxon>
        <taxon>Tracheophyta</taxon>
        <taxon>Spermatophyta</taxon>
        <taxon>Magnoliopsida</taxon>
        <taxon>Liliopsida</taxon>
        <taxon>Poales</taxon>
        <taxon>Poaceae</taxon>
        <taxon>PACMAD clade</taxon>
        <taxon>Arundinoideae</taxon>
        <taxon>Arundineae</taxon>
        <taxon>Arundo</taxon>
    </lineage>
</organism>
<dbReference type="EMBL" id="GBRH01250279">
    <property type="protein sequence ID" value="JAD47616.1"/>
    <property type="molecule type" value="Transcribed_RNA"/>
</dbReference>
<protein>
    <submittedName>
        <fullName evidence="1">Uncharacterized protein</fullName>
    </submittedName>
</protein>